<dbReference type="AlphaFoldDB" id="A0ABD5UKI5"/>
<dbReference type="Proteomes" id="UP001596333">
    <property type="component" value="Unassembled WGS sequence"/>
</dbReference>
<evidence type="ECO:0000313" key="2">
    <source>
        <dbReference type="EMBL" id="MFC6890030.1"/>
    </source>
</evidence>
<accession>A0ABD5UKI5</accession>
<protein>
    <submittedName>
        <fullName evidence="2">Uncharacterized protein</fullName>
    </submittedName>
</protein>
<dbReference type="RefSeq" id="WP_379769466.1">
    <property type="nucleotide sequence ID" value="NZ_JBHSXI010000016.1"/>
</dbReference>
<feature type="region of interest" description="Disordered" evidence="1">
    <location>
        <begin position="1"/>
        <end position="65"/>
    </location>
</feature>
<evidence type="ECO:0000313" key="3">
    <source>
        <dbReference type="Proteomes" id="UP001596333"/>
    </source>
</evidence>
<reference evidence="2 3" key="1">
    <citation type="journal article" date="2019" name="Int. J. Syst. Evol. Microbiol.">
        <title>The Global Catalogue of Microorganisms (GCM) 10K type strain sequencing project: providing services to taxonomists for standard genome sequencing and annotation.</title>
        <authorList>
            <consortium name="The Broad Institute Genomics Platform"/>
            <consortium name="The Broad Institute Genome Sequencing Center for Infectious Disease"/>
            <person name="Wu L."/>
            <person name="Ma J."/>
        </authorList>
    </citation>
    <scope>NUCLEOTIDE SEQUENCE [LARGE SCALE GENOMIC DNA]</scope>
    <source>
        <strain evidence="2 3">Y73</strain>
    </source>
</reference>
<comment type="caution">
    <text evidence="2">The sequence shown here is derived from an EMBL/GenBank/DDBJ whole genome shotgun (WGS) entry which is preliminary data.</text>
</comment>
<gene>
    <name evidence="2" type="ORF">ACFQEY_13565</name>
</gene>
<keyword evidence="3" id="KW-1185">Reference proteome</keyword>
<name>A0ABD5UKI5_9EURY</name>
<proteinExistence type="predicted"/>
<evidence type="ECO:0000256" key="1">
    <source>
        <dbReference type="SAM" id="MobiDB-lite"/>
    </source>
</evidence>
<organism evidence="2 3">
    <name type="scientific">Halorubrum trueperi</name>
    <dbReference type="NCBI Taxonomy" id="2004704"/>
    <lineage>
        <taxon>Archaea</taxon>
        <taxon>Methanobacteriati</taxon>
        <taxon>Methanobacteriota</taxon>
        <taxon>Stenosarchaea group</taxon>
        <taxon>Halobacteria</taxon>
        <taxon>Halobacteriales</taxon>
        <taxon>Haloferacaceae</taxon>
        <taxon>Halorubrum</taxon>
    </lineage>
</organism>
<sequence>MTDPKDELKSRFDERRPDRDNTDSEEEDNTKYTDNTDDTGYTNKASSTSKPGPDRDENATRHRKQVPMYLADDTAQQFNQLYEQLDGRSKVAGKGGIEKHADFMEAVVALAIGNEDELAEQLGITIE</sequence>
<dbReference type="EMBL" id="JBHSXI010000016">
    <property type="protein sequence ID" value="MFC6890030.1"/>
    <property type="molecule type" value="Genomic_DNA"/>
</dbReference>
<feature type="compositionally biased region" description="Basic and acidic residues" evidence="1">
    <location>
        <begin position="1"/>
        <end position="22"/>
    </location>
</feature>